<protein>
    <submittedName>
        <fullName evidence="1">Uncharacterized protein</fullName>
    </submittedName>
</protein>
<dbReference type="Proteomes" id="UP000053105">
    <property type="component" value="Unassembled WGS sequence"/>
</dbReference>
<dbReference type="EMBL" id="KQ435719">
    <property type="protein sequence ID" value="KOX78822.1"/>
    <property type="molecule type" value="Genomic_DNA"/>
</dbReference>
<gene>
    <name evidence="1" type="ORF">WN51_08581</name>
</gene>
<name>A0A0N0BJD1_9HYME</name>
<dbReference type="AlphaFoldDB" id="A0A0N0BJD1"/>
<sequence>MNIDGEIGIGGTTIRDVIALLLQRLEDIRQWIQQYWYYRLRPNRNAPASSTAIPRMNIRDSKVHSLQKCLQSKTSKSEMFAGERSGGGYYEFSNIQREIIDSLKNASRFQKNDDVSDLKNVQLRVTITFSDKEILTDNLESSKTLKFERTFLRNAARDNCASRLASPLEKDRVKAQCKEIK</sequence>
<evidence type="ECO:0000313" key="2">
    <source>
        <dbReference type="Proteomes" id="UP000053105"/>
    </source>
</evidence>
<accession>A0A0N0BJD1</accession>
<reference evidence="1 2" key="1">
    <citation type="submission" date="2015-07" db="EMBL/GenBank/DDBJ databases">
        <title>The genome of Melipona quadrifasciata.</title>
        <authorList>
            <person name="Pan H."/>
            <person name="Kapheim K."/>
        </authorList>
    </citation>
    <scope>NUCLEOTIDE SEQUENCE [LARGE SCALE GENOMIC DNA]</scope>
    <source>
        <strain evidence="1">0111107301</strain>
        <tissue evidence="1">Whole body</tissue>
    </source>
</reference>
<keyword evidence="2" id="KW-1185">Reference proteome</keyword>
<evidence type="ECO:0000313" key="1">
    <source>
        <dbReference type="EMBL" id="KOX78822.1"/>
    </source>
</evidence>
<organism evidence="1 2">
    <name type="scientific">Melipona quadrifasciata</name>
    <dbReference type="NCBI Taxonomy" id="166423"/>
    <lineage>
        <taxon>Eukaryota</taxon>
        <taxon>Metazoa</taxon>
        <taxon>Ecdysozoa</taxon>
        <taxon>Arthropoda</taxon>
        <taxon>Hexapoda</taxon>
        <taxon>Insecta</taxon>
        <taxon>Pterygota</taxon>
        <taxon>Neoptera</taxon>
        <taxon>Endopterygota</taxon>
        <taxon>Hymenoptera</taxon>
        <taxon>Apocrita</taxon>
        <taxon>Aculeata</taxon>
        <taxon>Apoidea</taxon>
        <taxon>Anthophila</taxon>
        <taxon>Apidae</taxon>
        <taxon>Melipona</taxon>
    </lineage>
</organism>
<proteinExistence type="predicted"/>